<evidence type="ECO:0000313" key="2">
    <source>
        <dbReference type="Proteomes" id="UP000836841"/>
    </source>
</evidence>
<sequence length="227" mass="25649">MPSWGFIGKSFQLHRLKYFNTSLHCGAASYYITLSARVPASGLEQLFQVKVDEECLGVLDLTCPIARPLVTESSEKVEQEPVCGFGLHKPRLPHWPSSESAFNDTARFYLVKESELRCNDWISTYVELAICTSVRSIEDRHLSLFELEIVQVAIEALEDVEPPSLDTKNAVFYIVYKDLAKARTGEPCDRKVIVRRLIDEEATGTLALKGKSGAKKKKKRQEKKIKL</sequence>
<dbReference type="NCBIfam" id="TIGR01572">
    <property type="entry name" value="A_thl_para_3677"/>
    <property type="match status" value="1"/>
</dbReference>
<dbReference type="InterPro" id="IPR006462">
    <property type="entry name" value="MS5"/>
</dbReference>
<gene>
    <name evidence="1" type="ORF">TAV2_LOCUS2200</name>
</gene>
<proteinExistence type="predicted"/>
<dbReference type="PANTHER" id="PTHR31260:SF46">
    <property type="entry name" value="UPF0725 PROTEIN EMB2204"/>
    <property type="match status" value="1"/>
</dbReference>
<keyword evidence="2" id="KW-1185">Reference proteome</keyword>
<name>A0AAU9RCY8_THLAR</name>
<protein>
    <submittedName>
        <fullName evidence="1">Uncharacterized protein</fullName>
    </submittedName>
</protein>
<organism evidence="1 2">
    <name type="scientific">Thlaspi arvense</name>
    <name type="common">Field penny-cress</name>
    <dbReference type="NCBI Taxonomy" id="13288"/>
    <lineage>
        <taxon>Eukaryota</taxon>
        <taxon>Viridiplantae</taxon>
        <taxon>Streptophyta</taxon>
        <taxon>Embryophyta</taxon>
        <taxon>Tracheophyta</taxon>
        <taxon>Spermatophyta</taxon>
        <taxon>Magnoliopsida</taxon>
        <taxon>eudicotyledons</taxon>
        <taxon>Gunneridae</taxon>
        <taxon>Pentapetalae</taxon>
        <taxon>rosids</taxon>
        <taxon>malvids</taxon>
        <taxon>Brassicales</taxon>
        <taxon>Brassicaceae</taxon>
        <taxon>Thlaspideae</taxon>
        <taxon>Thlaspi</taxon>
    </lineage>
</organism>
<dbReference type="Pfam" id="PF04776">
    <property type="entry name" value="protein_MS5"/>
    <property type="match status" value="1"/>
</dbReference>
<dbReference type="EMBL" id="OU466857">
    <property type="protein sequence ID" value="CAH2038547.1"/>
    <property type="molecule type" value="Genomic_DNA"/>
</dbReference>
<dbReference type="PANTHER" id="PTHR31260">
    <property type="entry name" value="CYSTATIN/MONELLIN SUPERFAMILY PROTEIN"/>
    <property type="match status" value="1"/>
</dbReference>
<dbReference type="AlphaFoldDB" id="A0AAU9RCY8"/>
<dbReference type="Proteomes" id="UP000836841">
    <property type="component" value="Chromosome 1"/>
</dbReference>
<reference evidence="1 2" key="1">
    <citation type="submission" date="2022-03" db="EMBL/GenBank/DDBJ databases">
        <authorList>
            <person name="Nunn A."/>
            <person name="Chopra R."/>
            <person name="Nunn A."/>
            <person name="Contreras Garrido A."/>
        </authorList>
    </citation>
    <scope>NUCLEOTIDE SEQUENCE [LARGE SCALE GENOMIC DNA]</scope>
</reference>
<accession>A0AAU9RCY8</accession>
<evidence type="ECO:0000313" key="1">
    <source>
        <dbReference type="EMBL" id="CAH2038547.1"/>
    </source>
</evidence>